<organism evidence="6 7">
    <name type="scientific">Methylorubrum extorquens (strain CM4 / NCIMB 13688)</name>
    <name type="common">Methylobacterium extorquens</name>
    <dbReference type="NCBI Taxonomy" id="440085"/>
    <lineage>
        <taxon>Bacteria</taxon>
        <taxon>Pseudomonadati</taxon>
        <taxon>Pseudomonadota</taxon>
        <taxon>Alphaproteobacteria</taxon>
        <taxon>Hyphomicrobiales</taxon>
        <taxon>Methylobacteriaceae</taxon>
        <taxon>Methylorubrum</taxon>
    </lineage>
</organism>
<keyword evidence="6" id="KW-0808">Transferase</keyword>
<evidence type="ECO:0000313" key="7">
    <source>
        <dbReference type="Proteomes" id="UP000002385"/>
    </source>
</evidence>
<proteinExistence type="inferred from homology"/>
<keyword evidence="4" id="KW-1133">Transmembrane helix</keyword>
<dbReference type="Pfam" id="PF02397">
    <property type="entry name" value="Bac_transf"/>
    <property type="match status" value="1"/>
</dbReference>
<dbReference type="GO" id="GO:0000271">
    <property type="term" value="P:polysaccharide biosynthetic process"/>
    <property type="evidence" value="ECO:0007669"/>
    <property type="project" value="UniProtKB-KW"/>
</dbReference>
<dbReference type="GO" id="GO:0089702">
    <property type="term" value="F:undecaprenyl-phosphate glucose phosphotransferase activity"/>
    <property type="evidence" value="ECO:0007669"/>
    <property type="project" value="TreeGrafter"/>
</dbReference>
<comment type="similarity">
    <text evidence="1">Belongs to the bacterial sugar transferase family.</text>
</comment>
<sequence>MNMRGRDLALPEQQEPLNSSSRDLRPALRTSVDVALAVVALFLLAPLLALIAVLVKLDSRGAALFRQTRTGRNGHTFLIYKFRTMHVQENGAEVHQACRGDRRVTRLGAFLRQTSLDELPQLLNVLRGEMALVGPRPHAMAHDTYYGAQITAYARRFAVRPGITGWAQINGSRGATPTLEDMQRRVELDLWYVRNRSFALDLHILAATALVALVRRTEAY</sequence>
<protein>
    <submittedName>
        <fullName evidence="6">Sugar transferase</fullName>
    </submittedName>
</protein>
<dbReference type="Proteomes" id="UP000002385">
    <property type="component" value="Chromosome"/>
</dbReference>
<evidence type="ECO:0000256" key="4">
    <source>
        <dbReference type="SAM" id="Phobius"/>
    </source>
</evidence>
<keyword evidence="4" id="KW-0472">Membrane</keyword>
<gene>
    <name evidence="6" type="ordered locus">Mchl_4239</name>
</gene>
<evidence type="ECO:0000256" key="3">
    <source>
        <dbReference type="SAM" id="MobiDB-lite"/>
    </source>
</evidence>
<feature type="region of interest" description="Disordered" evidence="3">
    <location>
        <begin position="1"/>
        <end position="22"/>
    </location>
</feature>
<keyword evidence="4" id="KW-0812">Transmembrane</keyword>
<evidence type="ECO:0000256" key="2">
    <source>
        <dbReference type="ARBA" id="ARBA00023169"/>
    </source>
</evidence>
<reference evidence="7" key="1">
    <citation type="submission" date="2008-12" db="EMBL/GenBank/DDBJ databases">
        <title>Complete sequence of chromosome of Methylobacterium chloromethanicum CM4.</title>
        <authorList>
            <consortium name="US DOE Joint Genome Institute"/>
            <person name="Lucas S."/>
            <person name="Copeland A."/>
            <person name="Lapidus A."/>
            <person name="Glavina del Rio T."/>
            <person name="Dalin E."/>
            <person name="Tice H."/>
            <person name="Bruce D."/>
            <person name="Goodwin L."/>
            <person name="Pitluck S."/>
            <person name="Chertkov O."/>
            <person name="Brettin T."/>
            <person name="Detter J.C."/>
            <person name="Han C."/>
            <person name="Larimer F."/>
            <person name="Land M."/>
            <person name="Hauser L."/>
            <person name="Kyrpides N."/>
            <person name="Mikhailova N."/>
            <person name="Marx C."/>
            <person name="Richardson P."/>
        </authorList>
    </citation>
    <scope>NUCLEOTIDE SEQUENCE [LARGE SCALE GENOMIC DNA]</scope>
    <source>
        <strain evidence="7">CM4 / NCIMB 13688</strain>
    </source>
</reference>
<accession>B7L199</accession>
<feature type="domain" description="Bacterial sugar transferase" evidence="5">
    <location>
        <begin position="31"/>
        <end position="212"/>
    </location>
</feature>
<dbReference type="HOGENOM" id="CLU_024920_1_2_5"/>
<dbReference type="KEGG" id="mch:Mchl_4239"/>
<dbReference type="PANTHER" id="PTHR30576">
    <property type="entry name" value="COLANIC BIOSYNTHESIS UDP-GLUCOSE LIPID CARRIER TRANSFERASE"/>
    <property type="match status" value="1"/>
</dbReference>
<reference evidence="6 7" key="2">
    <citation type="journal article" date="2012" name="J. Bacteriol.">
        <title>Complete genome sequences of six strains of the genus Methylobacterium.</title>
        <authorList>
            <person name="Marx C.J."/>
            <person name="Bringel F."/>
            <person name="Chistoserdova L."/>
            <person name="Moulin L."/>
            <person name="Farhan Ul Haque M."/>
            <person name="Fleischman D.E."/>
            <person name="Gruffaz C."/>
            <person name="Jourand P."/>
            <person name="Knief C."/>
            <person name="Lee M.C."/>
            <person name="Muller E.E."/>
            <person name="Nadalig T."/>
            <person name="Peyraud R."/>
            <person name="Roselli S."/>
            <person name="Russ L."/>
            <person name="Goodwin L.A."/>
            <person name="Ivanova N."/>
            <person name="Kyrpides N."/>
            <person name="Lajus A."/>
            <person name="Land M.L."/>
            <person name="Medigue C."/>
            <person name="Mikhailova N."/>
            <person name="Nolan M."/>
            <person name="Woyke T."/>
            <person name="Stolyar S."/>
            <person name="Vorholt J.A."/>
            <person name="Vuilleumier S."/>
        </authorList>
    </citation>
    <scope>NUCLEOTIDE SEQUENCE [LARGE SCALE GENOMIC DNA]</scope>
    <source>
        <strain evidence="7">CM4 / NCIMB 13688</strain>
    </source>
</reference>
<keyword evidence="2" id="KW-0270">Exopolysaccharide synthesis</keyword>
<evidence type="ECO:0000256" key="1">
    <source>
        <dbReference type="ARBA" id="ARBA00006464"/>
    </source>
</evidence>
<dbReference type="PANTHER" id="PTHR30576:SF21">
    <property type="entry name" value="UDP-GLUCOSE:UNDECAPRENYL-PHOSPHATE GLUCOSE-1-PHOSPHATE TRANSFERASE"/>
    <property type="match status" value="1"/>
</dbReference>
<dbReference type="AlphaFoldDB" id="B7L199"/>
<dbReference type="GO" id="GO:0009242">
    <property type="term" value="P:colanic acid biosynthetic process"/>
    <property type="evidence" value="ECO:0007669"/>
    <property type="project" value="TreeGrafter"/>
</dbReference>
<dbReference type="EMBL" id="CP001298">
    <property type="protein sequence ID" value="ACK85021.1"/>
    <property type="molecule type" value="Genomic_DNA"/>
</dbReference>
<evidence type="ECO:0000313" key="6">
    <source>
        <dbReference type="EMBL" id="ACK85021.1"/>
    </source>
</evidence>
<feature type="transmembrane region" description="Helical" evidence="4">
    <location>
        <begin position="34"/>
        <end position="57"/>
    </location>
</feature>
<evidence type="ECO:0000259" key="5">
    <source>
        <dbReference type="Pfam" id="PF02397"/>
    </source>
</evidence>
<dbReference type="InterPro" id="IPR003362">
    <property type="entry name" value="Bact_transf"/>
</dbReference>
<name>B7L199_METC4</name>